<gene>
    <name evidence="2" type="ORF">NMALPHA522_1686</name>
</gene>
<evidence type="ECO:0000313" key="2">
    <source>
        <dbReference type="EMBL" id="CCA45227.1"/>
    </source>
</evidence>
<organism evidence="2">
    <name type="scientific">Neisseria meningitidis alpha522</name>
    <dbReference type="NCBI Taxonomy" id="996307"/>
    <lineage>
        <taxon>Bacteria</taxon>
        <taxon>Pseudomonadati</taxon>
        <taxon>Pseudomonadota</taxon>
        <taxon>Betaproteobacteria</taxon>
        <taxon>Neisseriales</taxon>
        <taxon>Neisseriaceae</taxon>
        <taxon>Neisseria</taxon>
    </lineage>
</organism>
<reference evidence="2" key="1">
    <citation type="submission" date="2011-03" db="EMBL/GenBank/DDBJ databases">
        <title>Draft genome of Neisseria meningitidis strain alpha522.</title>
        <authorList>
            <person name="Schoen C."/>
            <person name="Blom J."/>
        </authorList>
    </citation>
    <scope>NUCLEOTIDE SEQUENCE</scope>
    <source>
        <strain evidence="2">Alpha522</strain>
    </source>
</reference>
<protein>
    <submittedName>
        <fullName evidence="2">Uncharacterized protein</fullName>
    </submittedName>
</protein>
<evidence type="ECO:0000256" key="1">
    <source>
        <dbReference type="SAM" id="MobiDB-lite"/>
    </source>
</evidence>
<sequence length="39" mass="4303">MLIHYNAAHIKGQRGAPVFSERSKKSALGKRGLQNANRP</sequence>
<dbReference type="EMBL" id="FR845715">
    <property type="protein sequence ID" value="CCA45227.1"/>
    <property type="molecule type" value="Genomic_DNA"/>
</dbReference>
<feature type="region of interest" description="Disordered" evidence="1">
    <location>
        <begin position="12"/>
        <end position="39"/>
    </location>
</feature>
<name>I4E7A9_NEIME</name>
<dbReference type="AlphaFoldDB" id="I4E7A9"/>
<proteinExistence type="predicted"/>
<accession>I4E7A9</accession>